<keyword evidence="6" id="KW-1133">Transmembrane helix</keyword>
<dbReference type="PANTHER" id="PTHR21094:SF2">
    <property type="entry name" value="GOLGI SNAP RECEPTOR COMPLEX MEMBER 1"/>
    <property type="match status" value="1"/>
</dbReference>
<dbReference type="OrthoDB" id="422156at2759"/>
<dbReference type="GO" id="GO:0005797">
    <property type="term" value="C:Golgi medial cisterna"/>
    <property type="evidence" value="ECO:0007669"/>
    <property type="project" value="TreeGrafter"/>
</dbReference>
<sequence>MRDPNMDVLQESGWEELRKEARKIESDLDVKLSSYAKLGARFTQGVVIALSKTKGSLASSGHVDSGSPTVGSSRSWKSMEMEIQSLLEKLLDINDAMSRCAASAAPATSVTQKLARHRDILHECSQEFKRIKGNINSMREHAELLSSVRDDISEYKASGSMSPRMQLLRERATIHGSISHIDDVISQAQSTRAALGSQRALFGDVQGKVKLLSDKFPIIRGLLGSIRRKKSRDTLILSAVIAACC</sequence>
<dbReference type="PIRSF" id="PIRSF027109">
    <property type="entry name" value="Golgi_SNARE"/>
    <property type="match status" value="1"/>
</dbReference>
<dbReference type="AlphaFoldDB" id="A0A7J0F1S2"/>
<reference evidence="10 11" key="1">
    <citation type="submission" date="2019-07" db="EMBL/GenBank/DDBJ databases">
        <title>De Novo Assembly of kiwifruit Actinidia rufa.</title>
        <authorList>
            <person name="Sugita-Konishi S."/>
            <person name="Sato K."/>
            <person name="Mori E."/>
            <person name="Abe Y."/>
            <person name="Kisaki G."/>
            <person name="Hamano K."/>
            <person name="Suezawa K."/>
            <person name="Otani M."/>
            <person name="Fukuda T."/>
            <person name="Manabe T."/>
            <person name="Gomi K."/>
            <person name="Tabuchi M."/>
            <person name="Akimitsu K."/>
            <person name="Kataoka I."/>
        </authorList>
    </citation>
    <scope>NUCLEOTIDE SEQUENCE [LARGE SCALE GENOMIC DNA]</scope>
    <source>
        <strain evidence="11">cv. Fuchu</strain>
    </source>
</reference>
<dbReference type="GO" id="GO:0005484">
    <property type="term" value="F:SNAP receptor activity"/>
    <property type="evidence" value="ECO:0007669"/>
    <property type="project" value="TreeGrafter"/>
</dbReference>
<dbReference type="InterPro" id="IPR023601">
    <property type="entry name" value="Golgi_SNAP_su1"/>
</dbReference>
<protein>
    <recommendedName>
        <fullName evidence="9">Golgi SNAP receptor complex member 1</fullName>
    </recommendedName>
</protein>
<comment type="subcellular location">
    <subcellularLocation>
        <location evidence="1">Golgi apparatus membrane</location>
        <topology evidence="1">Single-pass type IV membrane protein</topology>
    </subcellularLocation>
</comment>
<dbReference type="GO" id="GO:0006906">
    <property type="term" value="P:vesicle fusion"/>
    <property type="evidence" value="ECO:0007669"/>
    <property type="project" value="TreeGrafter"/>
</dbReference>
<evidence type="ECO:0000256" key="8">
    <source>
        <dbReference type="ARBA" id="ARBA00023136"/>
    </source>
</evidence>
<comment type="similarity">
    <text evidence="2 9">Belongs to the GOSR1 family.</text>
</comment>
<keyword evidence="4" id="KW-0812">Transmembrane</keyword>
<keyword evidence="11" id="KW-1185">Reference proteome</keyword>
<evidence type="ECO:0000256" key="5">
    <source>
        <dbReference type="ARBA" id="ARBA00022927"/>
    </source>
</evidence>
<dbReference type="GO" id="GO:0000139">
    <property type="term" value="C:Golgi membrane"/>
    <property type="evidence" value="ECO:0007669"/>
    <property type="project" value="UniProtKB-SubCell"/>
</dbReference>
<evidence type="ECO:0000256" key="3">
    <source>
        <dbReference type="ARBA" id="ARBA00022448"/>
    </source>
</evidence>
<dbReference type="Pfam" id="PF12352">
    <property type="entry name" value="V-SNARE_C"/>
    <property type="match status" value="1"/>
</dbReference>
<comment type="function">
    <text evidence="9">Involved in transport from the ER to the Golgi apparatus as well as in intra-Golgi transport. It belongs to a super-family of proteins called t-SNAREs or soluble NSF (N-ethylmaleimide-sensitive factor) attachment protein receptor.</text>
</comment>
<dbReference type="GO" id="GO:0005801">
    <property type="term" value="C:cis-Golgi network"/>
    <property type="evidence" value="ECO:0007669"/>
    <property type="project" value="InterPro"/>
</dbReference>
<evidence type="ECO:0000256" key="1">
    <source>
        <dbReference type="ARBA" id="ARBA00004409"/>
    </source>
</evidence>
<evidence type="ECO:0000256" key="9">
    <source>
        <dbReference type="PIRNR" id="PIRNR027109"/>
    </source>
</evidence>
<keyword evidence="3 9" id="KW-0813">Transport</keyword>
<keyword evidence="9" id="KW-0931">ER-Golgi transport</keyword>
<evidence type="ECO:0000256" key="4">
    <source>
        <dbReference type="ARBA" id="ARBA00022692"/>
    </source>
</evidence>
<comment type="subunit">
    <text evidence="9">Component of several multiprotein Golgi SNARE complexes.</text>
</comment>
<keyword evidence="5 9" id="KW-0653">Protein transport</keyword>
<dbReference type="GO" id="GO:0048219">
    <property type="term" value="P:inter-Golgi cisterna vesicle-mediated transport"/>
    <property type="evidence" value="ECO:0007669"/>
    <property type="project" value="TreeGrafter"/>
</dbReference>
<comment type="caution">
    <text evidence="10">The sequence shown here is derived from an EMBL/GenBank/DDBJ whole genome shotgun (WGS) entry which is preliminary data.</text>
</comment>
<dbReference type="EMBL" id="BJWL01000008">
    <property type="protein sequence ID" value="GFY92641.1"/>
    <property type="molecule type" value="Genomic_DNA"/>
</dbReference>
<evidence type="ECO:0000313" key="11">
    <source>
        <dbReference type="Proteomes" id="UP000585474"/>
    </source>
</evidence>
<organism evidence="10 11">
    <name type="scientific">Actinidia rufa</name>
    <dbReference type="NCBI Taxonomy" id="165716"/>
    <lineage>
        <taxon>Eukaryota</taxon>
        <taxon>Viridiplantae</taxon>
        <taxon>Streptophyta</taxon>
        <taxon>Embryophyta</taxon>
        <taxon>Tracheophyta</taxon>
        <taxon>Spermatophyta</taxon>
        <taxon>Magnoliopsida</taxon>
        <taxon>eudicotyledons</taxon>
        <taxon>Gunneridae</taxon>
        <taxon>Pentapetalae</taxon>
        <taxon>asterids</taxon>
        <taxon>Ericales</taxon>
        <taxon>Actinidiaceae</taxon>
        <taxon>Actinidia</taxon>
    </lineage>
</organism>
<evidence type="ECO:0000256" key="7">
    <source>
        <dbReference type="ARBA" id="ARBA00023034"/>
    </source>
</evidence>
<accession>A0A7J0F1S2</accession>
<keyword evidence="8 9" id="KW-0472">Membrane</keyword>
<name>A0A7J0F1S2_9ERIC</name>
<gene>
    <name evidence="10" type="ORF">Acr_08g0010370</name>
</gene>
<dbReference type="PANTHER" id="PTHR21094">
    <property type="entry name" value="GOS-28 SNARE- RELATED"/>
    <property type="match status" value="1"/>
</dbReference>
<dbReference type="GO" id="GO:0006888">
    <property type="term" value="P:endoplasmic reticulum to Golgi vesicle-mediated transport"/>
    <property type="evidence" value="ECO:0007669"/>
    <property type="project" value="InterPro"/>
</dbReference>
<evidence type="ECO:0000256" key="6">
    <source>
        <dbReference type="ARBA" id="ARBA00022989"/>
    </source>
</evidence>
<dbReference type="GO" id="GO:0031201">
    <property type="term" value="C:SNARE complex"/>
    <property type="evidence" value="ECO:0007669"/>
    <property type="project" value="TreeGrafter"/>
</dbReference>
<dbReference type="GO" id="GO:0015031">
    <property type="term" value="P:protein transport"/>
    <property type="evidence" value="ECO:0007669"/>
    <property type="project" value="UniProtKB-KW"/>
</dbReference>
<dbReference type="Proteomes" id="UP000585474">
    <property type="component" value="Unassembled WGS sequence"/>
</dbReference>
<proteinExistence type="inferred from homology"/>
<keyword evidence="7 9" id="KW-0333">Golgi apparatus</keyword>
<evidence type="ECO:0000313" key="10">
    <source>
        <dbReference type="EMBL" id="GFY92641.1"/>
    </source>
</evidence>
<evidence type="ECO:0000256" key="2">
    <source>
        <dbReference type="ARBA" id="ARBA00008473"/>
    </source>
</evidence>